<dbReference type="AlphaFoldDB" id="A0A6M1QY93"/>
<organism evidence="1 2">
    <name type="scientific">Nocardioides turkmenicus</name>
    <dbReference type="NCBI Taxonomy" id="2711220"/>
    <lineage>
        <taxon>Bacteria</taxon>
        <taxon>Bacillati</taxon>
        <taxon>Actinomycetota</taxon>
        <taxon>Actinomycetes</taxon>
        <taxon>Propionibacteriales</taxon>
        <taxon>Nocardioidaceae</taxon>
        <taxon>Nocardioides</taxon>
    </lineage>
</organism>
<comment type="caution">
    <text evidence="1">The sequence shown here is derived from an EMBL/GenBank/DDBJ whole genome shotgun (WGS) entry which is preliminary data.</text>
</comment>
<name>A0A6M1QY93_9ACTN</name>
<dbReference type="RefSeq" id="WP_165110400.1">
    <property type="nucleotide sequence ID" value="NZ_JAALAA010000005.1"/>
</dbReference>
<evidence type="ECO:0008006" key="3">
    <source>
        <dbReference type="Google" id="ProtNLM"/>
    </source>
</evidence>
<reference evidence="1 2" key="1">
    <citation type="submission" date="2020-02" db="EMBL/GenBank/DDBJ databases">
        <title>Whole-genome analyses of novel actinobacteria.</title>
        <authorList>
            <person name="Sahin N."/>
        </authorList>
    </citation>
    <scope>NUCLEOTIDE SEQUENCE [LARGE SCALE GENOMIC DNA]</scope>
    <source>
        <strain evidence="1 2">KC13</strain>
    </source>
</reference>
<evidence type="ECO:0000313" key="2">
    <source>
        <dbReference type="Proteomes" id="UP000483261"/>
    </source>
</evidence>
<evidence type="ECO:0000313" key="1">
    <source>
        <dbReference type="EMBL" id="NGN92650.1"/>
    </source>
</evidence>
<proteinExistence type="predicted"/>
<keyword evidence="2" id="KW-1185">Reference proteome</keyword>
<protein>
    <recommendedName>
        <fullName evidence="3">Phage major capsid protein</fullName>
    </recommendedName>
</protein>
<sequence>MPDTYTFAASGEQFSVDTESRTIEGLIVPFGVNPIDGRAVTFAAGDIGWSSYKSVKLNLDHDRSTSFGFGLSLAETDAGILGKFKVADGPRGDEALALAESGVYDGLSVNLYRPEGKEKFHLTHVALTAEPAFDEARVSKIAASAASNQEGAHVMGDTTETAEAPQDFSAVTTAITEGFASLNVPSREVVPAGAQTSVKEAPLYTFGARNPGQKEFSADIFAAAKGDHEAHARLDKFIAEQFAPVDSPDVNEVNPTGYRPDLYVDYIEKAAPVYKALYAGGLNDATPFVVPKFSSSTDMVADHVEGQEPAVEGTFVTTGQTVTPGAVSGEYSVTREVIDAGGNPQVSGLIWRQAQRLYVEAMETKAAALLNGAVLAELGTLIPAGDADIVGKYQANLNSAVFEDGSEFWGDVLSHRDAFTTLANAKDGQDRPLFPMINPSNANGTTSARARSLTVAGYNHIPAKTLGATGVNMKSYVGDFAYAPFWASAPLQITLAPTVAKGLSVGLFGYTAGAILDANRIRKITVDITV</sequence>
<dbReference type="Proteomes" id="UP000483261">
    <property type="component" value="Unassembled WGS sequence"/>
</dbReference>
<accession>A0A6M1QY93</accession>
<dbReference type="EMBL" id="JAALAA010000005">
    <property type="protein sequence ID" value="NGN92650.1"/>
    <property type="molecule type" value="Genomic_DNA"/>
</dbReference>
<gene>
    <name evidence="1" type="ORF">G5C66_07855</name>
</gene>